<dbReference type="PANTHER" id="PTHR43547">
    <property type="entry name" value="TWO-COMPONENT HISTIDINE KINASE"/>
    <property type="match status" value="1"/>
</dbReference>
<dbReference type="InterPro" id="IPR036890">
    <property type="entry name" value="HATPase_C_sf"/>
</dbReference>
<dbReference type="SMART" id="SM00388">
    <property type="entry name" value="HisKA"/>
    <property type="match status" value="1"/>
</dbReference>
<evidence type="ECO:0000256" key="3">
    <source>
        <dbReference type="ARBA" id="ARBA00022553"/>
    </source>
</evidence>
<evidence type="ECO:0000256" key="7">
    <source>
        <dbReference type="ARBA" id="ARBA00023136"/>
    </source>
</evidence>
<dbReference type="InterPro" id="IPR003661">
    <property type="entry name" value="HisK_dim/P_dom"/>
</dbReference>
<reference evidence="11" key="1">
    <citation type="submission" date="2024-01" db="EMBL/GenBank/DDBJ databases">
        <title>Bank of Algae and Cyanobacteria of the Azores (BACA) strain genomes.</title>
        <authorList>
            <person name="Luz R."/>
            <person name="Cordeiro R."/>
            <person name="Fonseca A."/>
            <person name="Goncalves V."/>
        </authorList>
    </citation>
    <scope>NUCLEOTIDE SEQUENCE</scope>
    <source>
        <strain evidence="11">BACA0141</strain>
    </source>
</reference>
<evidence type="ECO:0000256" key="5">
    <source>
        <dbReference type="ARBA" id="ARBA00022777"/>
    </source>
</evidence>
<accession>A0AAW9Q2Y5</accession>
<dbReference type="PROSITE" id="PS50110">
    <property type="entry name" value="RESPONSE_REGULATORY"/>
    <property type="match status" value="1"/>
</dbReference>
<evidence type="ECO:0000256" key="6">
    <source>
        <dbReference type="ARBA" id="ARBA00023012"/>
    </source>
</evidence>
<evidence type="ECO:0000256" key="2">
    <source>
        <dbReference type="ARBA" id="ARBA00012438"/>
    </source>
</evidence>
<feature type="domain" description="Histidine kinase" evidence="9">
    <location>
        <begin position="174"/>
        <end position="424"/>
    </location>
</feature>
<dbReference type="Pfam" id="PF00072">
    <property type="entry name" value="Response_reg"/>
    <property type="match status" value="1"/>
</dbReference>
<dbReference type="PROSITE" id="PS50109">
    <property type="entry name" value="HIS_KIN"/>
    <property type="match status" value="1"/>
</dbReference>
<evidence type="ECO:0000313" key="11">
    <source>
        <dbReference type="EMBL" id="MEE3717775.1"/>
    </source>
</evidence>
<dbReference type="InterPro" id="IPR004358">
    <property type="entry name" value="Sig_transdc_His_kin-like_C"/>
</dbReference>
<keyword evidence="4" id="KW-0808">Transferase</keyword>
<keyword evidence="3 8" id="KW-0597">Phosphoprotein</keyword>
<dbReference type="Pfam" id="PF02518">
    <property type="entry name" value="HATPase_c"/>
    <property type="match status" value="1"/>
</dbReference>
<dbReference type="PANTHER" id="PTHR43547:SF2">
    <property type="entry name" value="HYBRID SIGNAL TRANSDUCTION HISTIDINE KINASE C"/>
    <property type="match status" value="1"/>
</dbReference>
<evidence type="ECO:0000259" key="10">
    <source>
        <dbReference type="PROSITE" id="PS50110"/>
    </source>
</evidence>
<evidence type="ECO:0000259" key="9">
    <source>
        <dbReference type="PROSITE" id="PS50109"/>
    </source>
</evidence>
<dbReference type="Gene3D" id="3.40.50.2300">
    <property type="match status" value="1"/>
</dbReference>
<dbReference type="Gene3D" id="1.10.287.130">
    <property type="match status" value="1"/>
</dbReference>
<dbReference type="CDD" id="cd00075">
    <property type="entry name" value="HATPase"/>
    <property type="match status" value="1"/>
</dbReference>
<dbReference type="Pfam" id="PF00512">
    <property type="entry name" value="HisKA"/>
    <property type="match status" value="1"/>
</dbReference>
<keyword evidence="5 11" id="KW-0418">Kinase</keyword>
<dbReference type="SUPFAM" id="SSF47384">
    <property type="entry name" value="Homodimeric domain of signal transducing histidine kinase"/>
    <property type="match status" value="1"/>
</dbReference>
<dbReference type="CDD" id="cd00082">
    <property type="entry name" value="HisKA"/>
    <property type="match status" value="1"/>
</dbReference>
<dbReference type="InterPro" id="IPR001789">
    <property type="entry name" value="Sig_transdc_resp-reg_receiver"/>
</dbReference>
<evidence type="ECO:0000256" key="8">
    <source>
        <dbReference type="PROSITE-ProRule" id="PRU00169"/>
    </source>
</evidence>
<feature type="domain" description="Response regulatory" evidence="10">
    <location>
        <begin position="15"/>
        <end position="131"/>
    </location>
</feature>
<keyword evidence="6" id="KW-0902">Two-component regulatory system</keyword>
<dbReference type="InterPro" id="IPR005467">
    <property type="entry name" value="His_kinase_dom"/>
</dbReference>
<protein>
    <recommendedName>
        <fullName evidence="2">histidine kinase</fullName>
        <ecNumber evidence="2">2.7.13.3</ecNumber>
    </recommendedName>
</protein>
<dbReference type="RefSeq" id="WP_330484206.1">
    <property type="nucleotide sequence ID" value="NZ_JAZBJZ010000052.1"/>
</dbReference>
<comment type="catalytic activity">
    <reaction evidence="1">
        <text>ATP + protein L-histidine = ADP + protein N-phospho-L-histidine.</text>
        <dbReference type="EC" id="2.7.13.3"/>
    </reaction>
</comment>
<dbReference type="FunFam" id="3.30.565.10:FF:000006">
    <property type="entry name" value="Sensor histidine kinase WalK"/>
    <property type="match status" value="1"/>
</dbReference>
<comment type="caution">
    <text evidence="11">The sequence shown here is derived from an EMBL/GenBank/DDBJ whole genome shotgun (WGS) entry which is preliminary data.</text>
</comment>
<gene>
    <name evidence="11" type="ORF">V2H45_13620</name>
</gene>
<dbReference type="InterPro" id="IPR003594">
    <property type="entry name" value="HATPase_dom"/>
</dbReference>
<proteinExistence type="predicted"/>
<dbReference type="InterPro" id="IPR011006">
    <property type="entry name" value="CheY-like_superfamily"/>
</dbReference>
<dbReference type="SMART" id="SM00448">
    <property type="entry name" value="REC"/>
    <property type="match status" value="1"/>
</dbReference>
<keyword evidence="7" id="KW-0472">Membrane</keyword>
<keyword evidence="12" id="KW-1185">Reference proteome</keyword>
<dbReference type="Gene3D" id="3.30.565.10">
    <property type="entry name" value="Histidine kinase-like ATPase, C-terminal domain"/>
    <property type="match status" value="1"/>
</dbReference>
<evidence type="ECO:0000256" key="4">
    <source>
        <dbReference type="ARBA" id="ARBA00022679"/>
    </source>
</evidence>
<evidence type="ECO:0000313" key="12">
    <source>
        <dbReference type="Proteomes" id="UP001333818"/>
    </source>
</evidence>
<sequence length="429" mass="48458">MDKSQDDREPAFSSSILIVDDTLSYLELLATVLTRQKYRVSRATNGYMALAMVESDPPDLILLDIRMPDLNGLEVCTWLKKNPKTCEIPVIFISAVDEAMDKVEAFSVGGVDFVNKPFELVEVLARIETHLRLRSLQLQLQKQNITLQTSAEVLSRSLEQERELSKLKSNFISLVSHEFRTPLTTIQSAAELLEHYEWSREEQIEQLHQIQSEVQHMTELMEDVLLFSKAEAGKLKLKLSPVDLCKFTVRIVKQFQLGMGRYHHINLSVHKCLDIHSGGNSEEKISRFYDDLALKSQDHINDINEDIVEAIALVDEKLLRQILTNLLTNAVKYSGKGSEIDFELTVSQDSATFLVSDRGIGIPEEDQPHLFTSFYRAHNVDNIPGTGLGLSIVKRCVDIHQGTIVMSSQLARGTTFTVVIPLHIDSLKD</sequence>
<organism evidence="11 12">
    <name type="scientific">Tumidithrix elongata BACA0141</name>
    <dbReference type="NCBI Taxonomy" id="2716417"/>
    <lineage>
        <taxon>Bacteria</taxon>
        <taxon>Bacillati</taxon>
        <taxon>Cyanobacteriota</taxon>
        <taxon>Cyanophyceae</taxon>
        <taxon>Pseudanabaenales</taxon>
        <taxon>Pseudanabaenaceae</taxon>
        <taxon>Tumidithrix</taxon>
        <taxon>Tumidithrix elongata</taxon>
    </lineage>
</organism>
<name>A0AAW9Q2Y5_9CYAN</name>
<dbReference type="EMBL" id="JAZBJZ010000052">
    <property type="protein sequence ID" value="MEE3717775.1"/>
    <property type="molecule type" value="Genomic_DNA"/>
</dbReference>
<dbReference type="InterPro" id="IPR036097">
    <property type="entry name" value="HisK_dim/P_sf"/>
</dbReference>
<dbReference type="AlphaFoldDB" id="A0AAW9Q2Y5"/>
<dbReference type="FunFam" id="1.10.287.130:FF:000001">
    <property type="entry name" value="Two-component sensor histidine kinase"/>
    <property type="match status" value="1"/>
</dbReference>
<evidence type="ECO:0000256" key="1">
    <source>
        <dbReference type="ARBA" id="ARBA00000085"/>
    </source>
</evidence>
<dbReference type="CDD" id="cd19920">
    <property type="entry name" value="REC_PA4781-like"/>
    <property type="match status" value="1"/>
</dbReference>
<dbReference type="PRINTS" id="PR00344">
    <property type="entry name" value="BCTRLSENSOR"/>
</dbReference>
<dbReference type="GO" id="GO:0000155">
    <property type="term" value="F:phosphorelay sensor kinase activity"/>
    <property type="evidence" value="ECO:0007669"/>
    <property type="project" value="InterPro"/>
</dbReference>
<dbReference type="SMART" id="SM00387">
    <property type="entry name" value="HATPase_c"/>
    <property type="match status" value="1"/>
</dbReference>
<dbReference type="Proteomes" id="UP001333818">
    <property type="component" value="Unassembled WGS sequence"/>
</dbReference>
<dbReference type="EC" id="2.7.13.3" evidence="2"/>
<feature type="modified residue" description="4-aspartylphosphate" evidence="8">
    <location>
        <position position="64"/>
    </location>
</feature>
<dbReference type="SUPFAM" id="SSF52172">
    <property type="entry name" value="CheY-like"/>
    <property type="match status" value="1"/>
</dbReference>
<dbReference type="SUPFAM" id="SSF55874">
    <property type="entry name" value="ATPase domain of HSP90 chaperone/DNA topoisomerase II/histidine kinase"/>
    <property type="match status" value="1"/>
</dbReference>